<evidence type="ECO:0000256" key="5">
    <source>
        <dbReference type="ARBA" id="ARBA00023033"/>
    </source>
</evidence>
<evidence type="ECO:0000256" key="2">
    <source>
        <dbReference type="ARBA" id="ARBA00022692"/>
    </source>
</evidence>
<keyword evidence="3 8" id="KW-1133">Transmembrane helix</keyword>
<dbReference type="GeneID" id="85312213"/>
<keyword evidence="5" id="KW-0503">Monooxygenase</keyword>
<evidence type="ECO:0000256" key="3">
    <source>
        <dbReference type="ARBA" id="ARBA00022989"/>
    </source>
</evidence>
<dbReference type="GO" id="GO:0016020">
    <property type="term" value="C:membrane"/>
    <property type="evidence" value="ECO:0007669"/>
    <property type="project" value="UniProtKB-SubCell"/>
</dbReference>
<evidence type="ECO:0000313" key="10">
    <source>
        <dbReference type="Proteomes" id="UP001244011"/>
    </source>
</evidence>
<comment type="caution">
    <text evidence="9">The sequence shown here is derived from an EMBL/GenBank/DDBJ whole genome shotgun (WGS) entry which is preliminary data.</text>
</comment>
<keyword evidence="2 8" id="KW-0812">Transmembrane</keyword>
<feature type="transmembrane region" description="Helical" evidence="8">
    <location>
        <begin position="82"/>
        <end position="103"/>
    </location>
</feature>
<evidence type="ECO:0000256" key="4">
    <source>
        <dbReference type="ARBA" id="ARBA00023002"/>
    </source>
</evidence>
<dbReference type="Proteomes" id="UP001244011">
    <property type="component" value="Unassembled WGS sequence"/>
</dbReference>
<keyword evidence="10" id="KW-1185">Reference proteome</keyword>
<dbReference type="GO" id="GO:0004497">
    <property type="term" value="F:monooxygenase activity"/>
    <property type="evidence" value="ECO:0007669"/>
    <property type="project" value="UniProtKB-KW"/>
</dbReference>
<feature type="transmembrane region" description="Helical" evidence="8">
    <location>
        <begin position="52"/>
        <end position="70"/>
    </location>
</feature>
<keyword evidence="4" id="KW-0560">Oxidoreductase</keyword>
<evidence type="ECO:0000256" key="8">
    <source>
        <dbReference type="SAM" id="Phobius"/>
    </source>
</evidence>
<evidence type="ECO:0000256" key="6">
    <source>
        <dbReference type="ARBA" id="ARBA00023136"/>
    </source>
</evidence>
<reference evidence="9" key="1">
    <citation type="submission" date="2023-06" db="EMBL/GenBank/DDBJ databases">
        <title>Genome-scale phylogeny and comparative genomics of the fungal order Sordariales.</title>
        <authorList>
            <consortium name="Lawrence Berkeley National Laboratory"/>
            <person name="Hensen N."/>
            <person name="Bonometti L."/>
            <person name="Westerberg I."/>
            <person name="Brannstrom I.O."/>
            <person name="Guillou S."/>
            <person name="Cros-Aarteil S."/>
            <person name="Calhoun S."/>
            <person name="Haridas S."/>
            <person name="Kuo A."/>
            <person name="Mondo S."/>
            <person name="Pangilinan J."/>
            <person name="Riley R."/>
            <person name="Labutti K."/>
            <person name="Andreopoulos B."/>
            <person name="Lipzen A."/>
            <person name="Chen C."/>
            <person name="Yanf M."/>
            <person name="Daum C."/>
            <person name="Ng V."/>
            <person name="Clum A."/>
            <person name="Steindorff A."/>
            <person name="Ohm R."/>
            <person name="Martin F."/>
            <person name="Silar P."/>
            <person name="Natvig D."/>
            <person name="Lalanne C."/>
            <person name="Gautier V."/>
            <person name="Ament-Velasquez S.L."/>
            <person name="Kruys A."/>
            <person name="Hutchinson M.I."/>
            <person name="Powell A.J."/>
            <person name="Barry K."/>
            <person name="Miller A.N."/>
            <person name="Grigoriev I.V."/>
            <person name="Debuchy R."/>
            <person name="Gladieux P."/>
            <person name="Thoren M.H."/>
            <person name="Johannesson H."/>
        </authorList>
    </citation>
    <scope>NUCLEOTIDE SEQUENCE</scope>
    <source>
        <strain evidence="9">8032-3</strain>
    </source>
</reference>
<evidence type="ECO:0000313" key="9">
    <source>
        <dbReference type="EMBL" id="KAK1763346.1"/>
    </source>
</evidence>
<accession>A0AAJ0FC91</accession>
<name>A0AAJ0FC91_9PEZI</name>
<dbReference type="EMBL" id="MU839028">
    <property type="protein sequence ID" value="KAK1763346.1"/>
    <property type="molecule type" value="Genomic_DNA"/>
</dbReference>
<dbReference type="PANTHER" id="PTHR35042">
    <property type="entry name" value="ANTHRONE OXYGENASE ENCC"/>
    <property type="match status" value="1"/>
</dbReference>
<evidence type="ECO:0000256" key="7">
    <source>
        <dbReference type="ARBA" id="ARBA00034313"/>
    </source>
</evidence>
<organism evidence="9 10">
    <name type="scientific">Phialemonium atrogriseum</name>
    <dbReference type="NCBI Taxonomy" id="1093897"/>
    <lineage>
        <taxon>Eukaryota</taxon>
        <taxon>Fungi</taxon>
        <taxon>Dikarya</taxon>
        <taxon>Ascomycota</taxon>
        <taxon>Pezizomycotina</taxon>
        <taxon>Sordariomycetes</taxon>
        <taxon>Sordariomycetidae</taxon>
        <taxon>Cephalothecales</taxon>
        <taxon>Cephalothecaceae</taxon>
        <taxon>Phialemonium</taxon>
    </lineage>
</organism>
<comment type="similarity">
    <text evidence="7">Belongs to the anthrone oxygenase family.</text>
</comment>
<dbReference type="AlphaFoldDB" id="A0AAJ0FC91"/>
<comment type="subcellular location">
    <subcellularLocation>
        <location evidence="1">Membrane</location>
        <topology evidence="1">Multi-pass membrane protein</topology>
    </subcellularLocation>
</comment>
<keyword evidence="6 8" id="KW-0472">Membrane</keyword>
<evidence type="ECO:0000256" key="1">
    <source>
        <dbReference type="ARBA" id="ARBA00004141"/>
    </source>
</evidence>
<dbReference type="RefSeq" id="XP_060279559.1">
    <property type="nucleotide sequence ID" value="XM_060429026.1"/>
</dbReference>
<dbReference type="InterPro" id="IPR013901">
    <property type="entry name" value="Anthrone_oxy"/>
</dbReference>
<proteinExistence type="inferred from homology"/>
<evidence type="ECO:0008006" key="11">
    <source>
        <dbReference type="Google" id="ProtNLM"/>
    </source>
</evidence>
<gene>
    <name evidence="9" type="ORF">QBC33DRAFT_549967</name>
</gene>
<dbReference type="PANTHER" id="PTHR35042:SF3">
    <property type="entry name" value="ANTHRONE OXYGENASE-RELATED"/>
    <property type="match status" value="1"/>
</dbReference>
<dbReference type="Pfam" id="PF08592">
    <property type="entry name" value="Anthrone_oxy"/>
    <property type="match status" value="1"/>
</dbReference>
<sequence length="161" mass="17550">MSATSARATAVVTGSFLSGAMMSLSLMAVPVFLDTTTDAPQLFHQWVRMYHYGHQILPTMAVGTFLLYAYTAAKRRSARASWGVFALAALTTVSMLPFTWLVMVPTNNELFRLEVVSKTEPLVKGIGEARELVVRWGWLHFTRSLLPLVGAIIGTIGTAGS</sequence>
<protein>
    <recommendedName>
        <fullName evidence="11">Anthrone oxygenase</fullName>
    </recommendedName>
</protein>